<organism evidence="2 3">
    <name type="scientific">Paraburkholderia caledonica</name>
    <dbReference type="NCBI Taxonomy" id="134536"/>
    <lineage>
        <taxon>Bacteria</taxon>
        <taxon>Pseudomonadati</taxon>
        <taxon>Pseudomonadota</taxon>
        <taxon>Betaproteobacteria</taxon>
        <taxon>Burkholderiales</taxon>
        <taxon>Burkholderiaceae</taxon>
        <taxon>Paraburkholderia</taxon>
    </lineage>
</organism>
<gene>
    <name evidence="2" type="ORF">J2793_003132</name>
</gene>
<evidence type="ECO:0000256" key="1">
    <source>
        <dbReference type="SAM" id="MobiDB-lite"/>
    </source>
</evidence>
<sequence length="132" mass="14412">MLWQIDDFGELTPPDQDTLPSSEAQIPGGRHGGIFEVQAIRAKLPLANAGIDSMPATVVTAFPFVSSGNALGLHLRPYEKMLWLSLRHALREYLHHNPSGDGIKSKGRGPAFLSSFCQNVSKSCFIATCLKY</sequence>
<feature type="region of interest" description="Disordered" evidence="1">
    <location>
        <begin position="1"/>
        <end position="25"/>
    </location>
</feature>
<protein>
    <submittedName>
        <fullName evidence="2">Uncharacterized protein</fullName>
    </submittedName>
</protein>
<dbReference type="RefSeq" id="WP_392393893.1">
    <property type="nucleotide sequence ID" value="NZ_JAURTK010000003.1"/>
</dbReference>
<evidence type="ECO:0000313" key="3">
    <source>
        <dbReference type="Proteomes" id="UP001229486"/>
    </source>
</evidence>
<reference evidence="2" key="1">
    <citation type="submission" date="2023-07" db="EMBL/GenBank/DDBJ databases">
        <title>Sorghum-associated microbial communities from plants grown in Nebraska, USA.</title>
        <authorList>
            <person name="Schachtman D."/>
        </authorList>
    </citation>
    <scope>NUCLEOTIDE SEQUENCE</scope>
    <source>
        <strain evidence="2">DS1061</strain>
    </source>
</reference>
<dbReference type="AlphaFoldDB" id="A0AB73ICC6"/>
<dbReference type="Proteomes" id="UP001229486">
    <property type="component" value="Unassembled WGS sequence"/>
</dbReference>
<dbReference type="EMBL" id="JAURTK010000003">
    <property type="protein sequence ID" value="MDP9647686.1"/>
    <property type="molecule type" value="Genomic_DNA"/>
</dbReference>
<comment type="caution">
    <text evidence="2">The sequence shown here is derived from an EMBL/GenBank/DDBJ whole genome shotgun (WGS) entry which is preliminary data.</text>
</comment>
<name>A0AB73ICC6_9BURK</name>
<accession>A0AB73ICC6</accession>
<proteinExistence type="predicted"/>
<evidence type="ECO:0000313" key="2">
    <source>
        <dbReference type="EMBL" id="MDP9647686.1"/>
    </source>
</evidence>